<comment type="caution">
    <text evidence="1">The sequence shown here is derived from an EMBL/GenBank/DDBJ whole genome shotgun (WGS) entry which is preliminary data.</text>
</comment>
<proteinExistence type="predicted"/>
<gene>
    <name evidence="1" type="ORF">TISLANDTSLP1_00100</name>
</gene>
<evidence type="ECO:0008006" key="3">
    <source>
        <dbReference type="Google" id="ProtNLM"/>
    </source>
</evidence>
<protein>
    <recommendedName>
        <fullName evidence="3">SapC family protein</fullName>
    </recommendedName>
</protein>
<evidence type="ECO:0000313" key="2">
    <source>
        <dbReference type="Proteomes" id="UP001144297"/>
    </source>
</evidence>
<dbReference type="Proteomes" id="UP001144297">
    <property type="component" value="Unassembled WGS sequence"/>
</dbReference>
<evidence type="ECO:0000313" key="1">
    <source>
        <dbReference type="EMBL" id="GLI52317.1"/>
    </source>
</evidence>
<dbReference type="InterPro" id="IPR010836">
    <property type="entry name" value="SapC"/>
</dbReference>
<reference evidence="1" key="1">
    <citation type="submission" date="2022-12" db="EMBL/GenBank/DDBJ databases">
        <title>Reference genome sequencing for broad-spectrum identification of bacterial and archaeal isolates by mass spectrometry.</title>
        <authorList>
            <person name="Sekiguchi Y."/>
            <person name="Tourlousse D.M."/>
        </authorList>
    </citation>
    <scope>NUCLEOTIDE SEQUENCE</scope>
    <source>
        <strain evidence="1">TSL-P1</strain>
    </source>
</reference>
<organism evidence="1 2">
    <name type="scientific">Thermodesulfovibrio yellowstonii</name>
    <dbReference type="NCBI Taxonomy" id="28262"/>
    <lineage>
        <taxon>Bacteria</taxon>
        <taxon>Pseudomonadati</taxon>
        <taxon>Nitrospirota</taxon>
        <taxon>Thermodesulfovibrionia</taxon>
        <taxon>Thermodesulfovibrionales</taxon>
        <taxon>Thermodesulfovibrionaceae</taxon>
        <taxon>Thermodesulfovibrio</taxon>
    </lineage>
</organism>
<dbReference type="Pfam" id="PF07277">
    <property type="entry name" value="SapC"/>
    <property type="match status" value="1"/>
</dbReference>
<keyword evidence="2" id="KW-1185">Reference proteome</keyword>
<accession>A0A9W6GEL1</accession>
<sequence>MKAIMKAFKKAVALDSTVHRYLKVKMPEDYLYMENVEIVPLTYSEILSATMYYPVMFGIQDEIVFPFAVVGINNRNVFLKKNGQWKLDTVPNICKHYPFGVFKEEDDYAIIFDETFASSDGERIFDDDGNETEFFSKIKAGLTELARDFHDAEECSKELFEGGYLRTLNLDIETKLGKMQFRNMLIANIEHMSRLQPEKLYNLNSKGYLLILHAHYLSLRNFKLFDIFAEI</sequence>
<name>A0A9W6GEL1_9BACT</name>
<dbReference type="AlphaFoldDB" id="A0A9W6GEL1"/>
<dbReference type="EMBL" id="BSDX01000001">
    <property type="protein sequence ID" value="GLI52317.1"/>
    <property type="molecule type" value="Genomic_DNA"/>
</dbReference>